<dbReference type="Proteomes" id="UP001433268">
    <property type="component" value="Unassembled WGS sequence"/>
</dbReference>
<proteinExistence type="predicted"/>
<accession>A0ABR1X9Q2</accession>
<feature type="region of interest" description="Disordered" evidence="1">
    <location>
        <begin position="89"/>
        <end position="135"/>
    </location>
</feature>
<keyword evidence="3" id="KW-1185">Reference proteome</keyword>
<evidence type="ECO:0000256" key="1">
    <source>
        <dbReference type="SAM" id="MobiDB-lite"/>
    </source>
</evidence>
<name>A0ABR1X9Q2_9PEZI</name>
<feature type="compositionally biased region" description="Polar residues" evidence="1">
    <location>
        <begin position="101"/>
        <end position="122"/>
    </location>
</feature>
<dbReference type="GeneID" id="92037458"/>
<evidence type="ECO:0000313" key="3">
    <source>
        <dbReference type="Proteomes" id="UP001433268"/>
    </source>
</evidence>
<reference evidence="2 3" key="1">
    <citation type="submission" date="2023-01" db="EMBL/GenBank/DDBJ databases">
        <title>Analysis of 21 Apiospora genomes using comparative genomics revels a genus with tremendous synthesis potential of carbohydrate active enzymes and secondary metabolites.</title>
        <authorList>
            <person name="Sorensen T."/>
        </authorList>
    </citation>
    <scope>NUCLEOTIDE SEQUENCE [LARGE SCALE GENOMIC DNA]</scope>
    <source>
        <strain evidence="2 3">CBS 114990</strain>
    </source>
</reference>
<sequence>MPASSIASFAQVDHGKSMLWHLHHSVTVVVAPLKALVTKLLSYRALTPDCFNGYLTDQLKHHKEFYHGKTQIRSFLRAVCQRVLRLRRRETRPCSPAKKQATGNSAAADATSSSRGNATVSLSYPAMRGPPKETPRISASAARAAGAWIKNWQDAGYPKALLQQVSQFRNSPAPSSGGAIAGLEKIPIPNAVHKAMALAGGGGGGDGNSSSSKPVYVVSYIQHGQYVDFEHKVLGAYSNLAAATDHLLGYIPSYNGMTHILEMKDWQRGLNAESYHSGVFWDVSLDGCLTIVLKEEKGTQRIDCKVQEVRDKPPPTLQKPDTAVLYPDVPNDWVTDF</sequence>
<comment type="caution">
    <text evidence="2">The sequence shown here is derived from an EMBL/GenBank/DDBJ whole genome shotgun (WGS) entry which is preliminary data.</text>
</comment>
<dbReference type="RefSeq" id="XP_066674171.1">
    <property type="nucleotide sequence ID" value="XM_066804398.1"/>
</dbReference>
<evidence type="ECO:0000313" key="2">
    <source>
        <dbReference type="EMBL" id="KAK8093398.1"/>
    </source>
</evidence>
<organism evidence="2 3">
    <name type="scientific">Apiospora hydei</name>
    <dbReference type="NCBI Taxonomy" id="1337664"/>
    <lineage>
        <taxon>Eukaryota</taxon>
        <taxon>Fungi</taxon>
        <taxon>Dikarya</taxon>
        <taxon>Ascomycota</taxon>
        <taxon>Pezizomycotina</taxon>
        <taxon>Sordariomycetes</taxon>
        <taxon>Xylariomycetidae</taxon>
        <taxon>Amphisphaeriales</taxon>
        <taxon>Apiosporaceae</taxon>
        <taxon>Apiospora</taxon>
    </lineage>
</organism>
<protein>
    <submittedName>
        <fullName evidence="2">Uncharacterized protein</fullName>
    </submittedName>
</protein>
<gene>
    <name evidence="2" type="ORF">PG997_000083</name>
</gene>
<dbReference type="EMBL" id="JAQQWN010000002">
    <property type="protein sequence ID" value="KAK8093398.1"/>
    <property type="molecule type" value="Genomic_DNA"/>
</dbReference>